<evidence type="ECO:0000313" key="4">
    <source>
        <dbReference type="Proteomes" id="UP000242181"/>
    </source>
</evidence>
<sequence length="269" mass="29857">MNASLILTRNHVTCSGQGERTLVFGHGFGCDQQIWSQVAPAFERDYRVVTFDYVGCGRADPGAYDEQRYQTLDGYALDVLEVAAALAPGPVTFVGHSVSGAIGMLAAIAEPGRFEQLIALGPSPRYLNDEDYHGGFERADIADLLDMMERNRFEWAGYLAPRVMDNPDRPELADGLRRSFLAADPVISRRFAEATFLCDIRAQLPRVSLPTSVLYCESDIIVPLTAVDYLARRLPRCRLHRLAASGHYPQVSHPRLVIDAIHQELNARP</sequence>
<dbReference type="RefSeq" id="WP_106453269.1">
    <property type="nucleotide sequence ID" value="NZ_PXYH01000009.1"/>
</dbReference>
<keyword evidence="4" id="KW-1185">Reference proteome</keyword>
<comment type="caution">
    <text evidence="3">The sequence shown here is derived from an EMBL/GenBank/DDBJ whole genome shotgun (WGS) entry which is preliminary data.</text>
</comment>
<dbReference type="SUPFAM" id="SSF53474">
    <property type="entry name" value="alpha/beta-Hydrolases"/>
    <property type="match status" value="1"/>
</dbReference>
<accession>A0A2P7R127</accession>
<dbReference type="InterPro" id="IPR029058">
    <property type="entry name" value="AB_hydrolase_fold"/>
</dbReference>
<evidence type="ECO:0000313" key="3">
    <source>
        <dbReference type="EMBL" id="PSJ43927.1"/>
    </source>
</evidence>
<dbReference type="PANTHER" id="PTHR43039">
    <property type="entry name" value="ESTERASE-RELATED"/>
    <property type="match status" value="1"/>
</dbReference>
<dbReference type="EMBL" id="PXYH01000009">
    <property type="protein sequence ID" value="PSJ43927.1"/>
    <property type="molecule type" value="Genomic_DNA"/>
</dbReference>
<comment type="similarity">
    <text evidence="1">Belongs to the AB hydrolase superfamily.</text>
</comment>
<dbReference type="Gene3D" id="3.40.50.1820">
    <property type="entry name" value="alpha/beta hydrolase"/>
    <property type="match status" value="1"/>
</dbReference>
<dbReference type="Pfam" id="PF12697">
    <property type="entry name" value="Abhydrolase_6"/>
    <property type="match status" value="1"/>
</dbReference>
<dbReference type="InterPro" id="IPR000073">
    <property type="entry name" value="AB_hydrolase_1"/>
</dbReference>
<reference evidence="3 4" key="1">
    <citation type="submission" date="2018-03" db="EMBL/GenBank/DDBJ databases">
        <title>The draft genome of Zobellella taiwanensis JCM 13381.</title>
        <authorList>
            <person name="Liu L."/>
            <person name="Li L."/>
            <person name="Wang T."/>
            <person name="Zhang X."/>
            <person name="Liang L."/>
        </authorList>
    </citation>
    <scope>NUCLEOTIDE SEQUENCE [LARGE SCALE GENOMIC DNA]</scope>
    <source>
        <strain evidence="3 4">JCM 13381</strain>
    </source>
</reference>
<evidence type="ECO:0000259" key="2">
    <source>
        <dbReference type="Pfam" id="PF12697"/>
    </source>
</evidence>
<organism evidence="3 4">
    <name type="scientific">Zobellella taiwanensis</name>
    <dbReference type="NCBI Taxonomy" id="347535"/>
    <lineage>
        <taxon>Bacteria</taxon>
        <taxon>Pseudomonadati</taxon>
        <taxon>Pseudomonadota</taxon>
        <taxon>Gammaproteobacteria</taxon>
        <taxon>Aeromonadales</taxon>
        <taxon>Aeromonadaceae</taxon>
        <taxon>Zobellella</taxon>
    </lineage>
</organism>
<gene>
    <name evidence="3" type="ORF">C7I36_08375</name>
</gene>
<dbReference type="PRINTS" id="PR00111">
    <property type="entry name" value="ABHYDROLASE"/>
</dbReference>
<name>A0A2P7R127_9GAMM</name>
<dbReference type="OrthoDB" id="8680283at2"/>
<dbReference type="AlphaFoldDB" id="A0A2P7R127"/>
<evidence type="ECO:0000256" key="1">
    <source>
        <dbReference type="ARBA" id="ARBA00008645"/>
    </source>
</evidence>
<protein>
    <recommendedName>
        <fullName evidence="2">AB hydrolase-1 domain-containing protein</fullName>
    </recommendedName>
</protein>
<feature type="domain" description="AB hydrolase-1" evidence="2">
    <location>
        <begin position="22"/>
        <end position="260"/>
    </location>
</feature>
<proteinExistence type="inferred from homology"/>
<dbReference type="Proteomes" id="UP000242181">
    <property type="component" value="Unassembled WGS sequence"/>
</dbReference>